<dbReference type="Pfam" id="PF01261">
    <property type="entry name" value="AP_endonuc_2"/>
    <property type="match status" value="1"/>
</dbReference>
<keyword evidence="2" id="KW-0413">Isomerase</keyword>
<proteinExistence type="predicted"/>
<dbReference type="Gene3D" id="3.20.20.150">
    <property type="entry name" value="Divalent-metal-dependent TIM barrel enzymes"/>
    <property type="match status" value="1"/>
</dbReference>
<name>A0A9D2L8W7_9FIRM</name>
<accession>A0A9D2L8W7</accession>
<protein>
    <submittedName>
        <fullName evidence="2">Sugar phosphate isomerase/epimerase</fullName>
    </submittedName>
</protein>
<reference evidence="2" key="1">
    <citation type="journal article" date="2021" name="PeerJ">
        <title>Extensive microbial diversity within the chicken gut microbiome revealed by metagenomics and culture.</title>
        <authorList>
            <person name="Gilroy R."/>
            <person name="Ravi A."/>
            <person name="Getino M."/>
            <person name="Pursley I."/>
            <person name="Horton D.L."/>
            <person name="Alikhan N.F."/>
            <person name="Baker D."/>
            <person name="Gharbi K."/>
            <person name="Hall N."/>
            <person name="Watson M."/>
            <person name="Adriaenssens E.M."/>
            <person name="Foster-Nyarko E."/>
            <person name="Jarju S."/>
            <person name="Secka A."/>
            <person name="Antonio M."/>
            <person name="Oren A."/>
            <person name="Chaudhuri R.R."/>
            <person name="La Ragione R."/>
            <person name="Hildebrand F."/>
            <person name="Pallen M.J."/>
        </authorList>
    </citation>
    <scope>NUCLEOTIDE SEQUENCE</scope>
    <source>
        <strain evidence="2">CHK188-4685</strain>
    </source>
</reference>
<evidence type="ECO:0000259" key="1">
    <source>
        <dbReference type="Pfam" id="PF01261"/>
    </source>
</evidence>
<dbReference type="SUPFAM" id="SSF51658">
    <property type="entry name" value="Xylose isomerase-like"/>
    <property type="match status" value="1"/>
</dbReference>
<dbReference type="InterPro" id="IPR013022">
    <property type="entry name" value="Xyl_isomerase-like_TIM-brl"/>
</dbReference>
<dbReference type="InterPro" id="IPR050312">
    <property type="entry name" value="IolE/XylAMocC-like"/>
</dbReference>
<comment type="caution">
    <text evidence="2">The sequence shown here is derived from an EMBL/GenBank/DDBJ whole genome shotgun (WGS) entry which is preliminary data.</text>
</comment>
<dbReference type="AlphaFoldDB" id="A0A9D2L8W7"/>
<gene>
    <name evidence="2" type="ORF">H9716_09940</name>
</gene>
<feature type="domain" description="Xylose isomerase-like TIM barrel" evidence="1">
    <location>
        <begin position="57"/>
        <end position="268"/>
    </location>
</feature>
<dbReference type="PANTHER" id="PTHR12110">
    <property type="entry name" value="HYDROXYPYRUVATE ISOMERASE"/>
    <property type="match status" value="1"/>
</dbReference>
<dbReference type="GO" id="GO:0016853">
    <property type="term" value="F:isomerase activity"/>
    <property type="evidence" value="ECO:0007669"/>
    <property type="project" value="UniProtKB-KW"/>
</dbReference>
<evidence type="ECO:0000313" key="3">
    <source>
        <dbReference type="Proteomes" id="UP000886804"/>
    </source>
</evidence>
<dbReference type="InterPro" id="IPR036237">
    <property type="entry name" value="Xyl_isomerase-like_sf"/>
</dbReference>
<reference evidence="2" key="2">
    <citation type="submission" date="2021-04" db="EMBL/GenBank/DDBJ databases">
        <authorList>
            <person name="Gilroy R."/>
        </authorList>
    </citation>
    <scope>NUCLEOTIDE SEQUENCE</scope>
    <source>
        <strain evidence="2">CHK188-4685</strain>
    </source>
</reference>
<dbReference type="EMBL" id="DWYS01000119">
    <property type="protein sequence ID" value="HJB08160.1"/>
    <property type="molecule type" value="Genomic_DNA"/>
</dbReference>
<dbReference type="Proteomes" id="UP000886804">
    <property type="component" value="Unassembled WGS sequence"/>
</dbReference>
<evidence type="ECO:0000313" key="2">
    <source>
        <dbReference type="EMBL" id="HJB08160.1"/>
    </source>
</evidence>
<organism evidence="2 3">
    <name type="scientific">Candidatus Enterocloster faecavium</name>
    <dbReference type="NCBI Taxonomy" id="2838560"/>
    <lineage>
        <taxon>Bacteria</taxon>
        <taxon>Bacillati</taxon>
        <taxon>Bacillota</taxon>
        <taxon>Clostridia</taxon>
        <taxon>Lachnospirales</taxon>
        <taxon>Lachnospiraceae</taxon>
        <taxon>Enterocloster</taxon>
    </lineage>
</organism>
<sequence>MKLNTGMRCHDICPKMEMEQVFEQVKMLGVSNIQLALGKSIAGYDFGPGHFTPGLGHRISRLLQENGIHVTVLGCVINPANPDEEARKNAVRRFTEHMKYARILGADLIGTETGRMDAEGKFTAATYTEEAYQLFCRTMAAITEAAEDLGVIVGLEGGYNHVLHTPERMRRFLREIASPNVEVIFDPMNLIHPDETDRESQKRILDKAFSWYGDRITVLHVKDVAFEGEKQVFHFVGEGVFDYEPLLRWVKEEKPQIDLLLESCVPERYHGDAAFLQNLYDHLK</sequence>